<feature type="transmembrane region" description="Helical" evidence="1">
    <location>
        <begin position="69"/>
        <end position="90"/>
    </location>
</feature>
<name>A0ABQ1QSG1_9FLAO</name>
<keyword evidence="3" id="KW-1185">Reference proteome</keyword>
<accession>A0ABQ1QSG1</accession>
<feature type="transmembrane region" description="Helical" evidence="1">
    <location>
        <begin position="34"/>
        <end position="57"/>
    </location>
</feature>
<gene>
    <name evidence="2" type="ORF">GCM10011361_04090</name>
</gene>
<proteinExistence type="predicted"/>
<sequence length="96" mass="10688">MTLSFKRIGYIFLGTLLLLCIPLIAMQFSSEVDWNAFDFLVAGILLASTAFVCDLVWRNISNDTYRIVLLIAALVFFFLIWAELAVGIFGTPFAGS</sequence>
<dbReference type="EMBL" id="BMFH01000001">
    <property type="protein sequence ID" value="GGD40157.1"/>
    <property type="molecule type" value="Genomic_DNA"/>
</dbReference>
<keyword evidence="1" id="KW-1133">Transmembrane helix</keyword>
<keyword evidence="1" id="KW-0812">Transmembrane</keyword>
<dbReference type="RefSeq" id="WP_188369041.1">
    <property type="nucleotide sequence ID" value="NZ_BMFH01000001.1"/>
</dbReference>
<evidence type="ECO:0000256" key="1">
    <source>
        <dbReference type="SAM" id="Phobius"/>
    </source>
</evidence>
<comment type="caution">
    <text evidence="2">The sequence shown here is derived from an EMBL/GenBank/DDBJ whole genome shotgun (WGS) entry which is preliminary data.</text>
</comment>
<evidence type="ECO:0000313" key="3">
    <source>
        <dbReference type="Proteomes" id="UP000625780"/>
    </source>
</evidence>
<protein>
    <submittedName>
        <fullName evidence="2">Uncharacterized protein</fullName>
    </submittedName>
</protein>
<organism evidence="2 3">
    <name type="scientific">Muriicola marianensis</name>
    <dbReference type="NCBI Taxonomy" id="1324801"/>
    <lineage>
        <taxon>Bacteria</taxon>
        <taxon>Pseudomonadati</taxon>
        <taxon>Bacteroidota</taxon>
        <taxon>Flavobacteriia</taxon>
        <taxon>Flavobacteriales</taxon>
        <taxon>Flavobacteriaceae</taxon>
        <taxon>Muriicola</taxon>
    </lineage>
</organism>
<keyword evidence="1" id="KW-0472">Membrane</keyword>
<reference evidence="3" key="1">
    <citation type="journal article" date="2019" name="Int. J. Syst. Evol. Microbiol.">
        <title>The Global Catalogue of Microorganisms (GCM) 10K type strain sequencing project: providing services to taxonomists for standard genome sequencing and annotation.</title>
        <authorList>
            <consortium name="The Broad Institute Genomics Platform"/>
            <consortium name="The Broad Institute Genome Sequencing Center for Infectious Disease"/>
            <person name="Wu L."/>
            <person name="Ma J."/>
        </authorList>
    </citation>
    <scope>NUCLEOTIDE SEQUENCE [LARGE SCALE GENOMIC DNA]</scope>
    <source>
        <strain evidence="3">CGMCC 1.12606</strain>
    </source>
</reference>
<feature type="transmembrane region" description="Helical" evidence="1">
    <location>
        <begin position="7"/>
        <end position="28"/>
    </location>
</feature>
<dbReference type="Proteomes" id="UP000625780">
    <property type="component" value="Unassembled WGS sequence"/>
</dbReference>
<evidence type="ECO:0000313" key="2">
    <source>
        <dbReference type="EMBL" id="GGD40157.1"/>
    </source>
</evidence>